<dbReference type="PANTHER" id="PTHR31321:SF31">
    <property type="entry name" value="PECTINESTERASE QRT1"/>
    <property type="match status" value="1"/>
</dbReference>
<dbReference type="PANTHER" id="PTHR31321">
    <property type="entry name" value="ACYL-COA THIOESTER HYDROLASE YBHC-RELATED"/>
    <property type="match status" value="1"/>
</dbReference>
<dbReference type="InterPro" id="IPR011050">
    <property type="entry name" value="Pectin_lyase_fold/virulence"/>
</dbReference>
<dbReference type="SUPFAM" id="SSF51126">
    <property type="entry name" value="Pectin lyase-like"/>
    <property type="match status" value="1"/>
</dbReference>
<dbReference type="FunFam" id="2.160.20.10:FF:000008">
    <property type="entry name" value="Pectinesterase"/>
    <property type="match status" value="1"/>
</dbReference>
<comment type="pathway">
    <text evidence="3 12">Glycan metabolism; pectin degradation; 2-dehydro-3-deoxy-D-gluconate from pectin: step 1/5.</text>
</comment>
<dbReference type="AlphaFoldDB" id="A0A8T2Q0E7"/>
<evidence type="ECO:0000256" key="2">
    <source>
        <dbReference type="ARBA" id="ARBA00004613"/>
    </source>
</evidence>
<protein>
    <recommendedName>
        <fullName evidence="5 12">Pectinesterase</fullName>
        <ecNumber evidence="5 12">3.1.1.11</ecNumber>
    </recommendedName>
</protein>
<comment type="caution">
    <text evidence="15">The sequence shown here is derived from an EMBL/GenBank/DDBJ whole genome shotgun (WGS) entry which is preliminary data.</text>
</comment>
<dbReference type="OrthoDB" id="2019149at2759"/>
<feature type="signal peptide" evidence="12">
    <location>
        <begin position="1"/>
        <end position="30"/>
    </location>
</feature>
<dbReference type="GO" id="GO:0005576">
    <property type="term" value="C:extracellular region"/>
    <property type="evidence" value="ECO:0007669"/>
    <property type="project" value="UniProtKB-SubCell"/>
</dbReference>
<evidence type="ECO:0000256" key="1">
    <source>
        <dbReference type="ARBA" id="ARBA00004196"/>
    </source>
</evidence>
<evidence type="ECO:0000256" key="4">
    <source>
        <dbReference type="ARBA" id="ARBA00008891"/>
    </source>
</evidence>
<dbReference type="Pfam" id="PF01095">
    <property type="entry name" value="Pectinesterase"/>
    <property type="match status" value="1"/>
</dbReference>
<reference evidence="15" key="1">
    <citation type="submission" date="2021-08" db="EMBL/GenBank/DDBJ databases">
        <title>WGS assembly of Ceratopteris richardii.</title>
        <authorList>
            <person name="Marchant D.B."/>
            <person name="Chen G."/>
            <person name="Jenkins J."/>
            <person name="Shu S."/>
            <person name="Leebens-Mack J."/>
            <person name="Grimwood J."/>
            <person name="Schmutz J."/>
            <person name="Soltis P."/>
            <person name="Soltis D."/>
            <person name="Chen Z.-H."/>
        </authorList>
    </citation>
    <scope>NUCLEOTIDE SEQUENCE</scope>
    <source>
        <strain evidence="15">Whitten #5841</strain>
        <tissue evidence="15">Leaf</tissue>
    </source>
</reference>
<evidence type="ECO:0000256" key="13">
    <source>
        <dbReference type="SAM" id="MobiDB-lite"/>
    </source>
</evidence>
<feature type="active site" evidence="11">
    <location>
        <position position="388"/>
    </location>
</feature>
<evidence type="ECO:0000256" key="12">
    <source>
        <dbReference type="RuleBase" id="RU000589"/>
    </source>
</evidence>
<keyword evidence="8 12" id="KW-0378">Hydrolase</keyword>
<feature type="chain" id="PRO_5035969294" description="Pectinesterase" evidence="12">
    <location>
        <begin position="31"/>
        <end position="528"/>
    </location>
</feature>
<evidence type="ECO:0000256" key="5">
    <source>
        <dbReference type="ARBA" id="ARBA00013229"/>
    </source>
</evidence>
<name>A0A8T2Q0E7_CERRI</name>
<evidence type="ECO:0000313" key="16">
    <source>
        <dbReference type="Proteomes" id="UP000825935"/>
    </source>
</evidence>
<keyword evidence="6" id="KW-0964">Secreted</keyword>
<evidence type="ECO:0000256" key="10">
    <source>
        <dbReference type="ARBA" id="ARBA00047928"/>
    </source>
</evidence>
<dbReference type="EMBL" id="CM035444">
    <property type="protein sequence ID" value="KAH7277139.1"/>
    <property type="molecule type" value="Genomic_DNA"/>
</dbReference>
<dbReference type="GO" id="GO:0042545">
    <property type="term" value="P:cell wall modification"/>
    <property type="evidence" value="ECO:0007669"/>
    <property type="project" value="UniProtKB-UniRule"/>
</dbReference>
<evidence type="ECO:0000256" key="7">
    <source>
        <dbReference type="ARBA" id="ARBA00022729"/>
    </source>
</evidence>
<feature type="region of interest" description="Disordered" evidence="13">
    <location>
        <begin position="88"/>
        <end position="109"/>
    </location>
</feature>
<evidence type="ECO:0000256" key="9">
    <source>
        <dbReference type="ARBA" id="ARBA00023085"/>
    </source>
</evidence>
<proteinExistence type="inferred from homology"/>
<dbReference type="PROSITE" id="PS00503">
    <property type="entry name" value="PECTINESTERASE_2"/>
    <property type="match status" value="1"/>
</dbReference>
<keyword evidence="9 12" id="KW-0063">Aspartyl esterase</keyword>
<comment type="catalytic activity">
    <reaction evidence="10 12">
        <text>[(1-&gt;4)-alpha-D-galacturonosyl methyl ester](n) + n H2O = [(1-&gt;4)-alpha-D-galacturonosyl](n) + n methanol + n H(+)</text>
        <dbReference type="Rhea" id="RHEA:22380"/>
        <dbReference type="Rhea" id="RHEA-COMP:14570"/>
        <dbReference type="Rhea" id="RHEA-COMP:14573"/>
        <dbReference type="ChEBI" id="CHEBI:15377"/>
        <dbReference type="ChEBI" id="CHEBI:15378"/>
        <dbReference type="ChEBI" id="CHEBI:17790"/>
        <dbReference type="ChEBI" id="CHEBI:140522"/>
        <dbReference type="ChEBI" id="CHEBI:140523"/>
        <dbReference type="EC" id="3.1.1.11"/>
    </reaction>
</comment>
<evidence type="ECO:0000259" key="14">
    <source>
        <dbReference type="Pfam" id="PF01095"/>
    </source>
</evidence>
<evidence type="ECO:0000256" key="8">
    <source>
        <dbReference type="ARBA" id="ARBA00022801"/>
    </source>
</evidence>
<dbReference type="EC" id="3.1.1.11" evidence="5 12"/>
<comment type="similarity">
    <text evidence="4">Belongs to the pectinesterase family.</text>
</comment>
<dbReference type="InterPro" id="IPR000070">
    <property type="entry name" value="Pectinesterase_cat"/>
</dbReference>
<feature type="domain" description="Pectinesterase catalytic" evidence="14">
    <location>
        <begin position="230"/>
        <end position="503"/>
    </location>
</feature>
<evidence type="ECO:0000256" key="6">
    <source>
        <dbReference type="ARBA" id="ARBA00022525"/>
    </source>
</evidence>
<accession>A0A8T2Q0E7</accession>
<comment type="subcellular location">
    <subcellularLocation>
        <location evidence="1">Cell envelope</location>
    </subcellularLocation>
    <subcellularLocation>
        <location evidence="2">Secreted</location>
    </subcellularLocation>
</comment>
<dbReference type="Proteomes" id="UP000825935">
    <property type="component" value="Chromosome 39"/>
</dbReference>
<dbReference type="InterPro" id="IPR012334">
    <property type="entry name" value="Pectin_lyas_fold"/>
</dbReference>
<evidence type="ECO:0000313" key="15">
    <source>
        <dbReference type="EMBL" id="KAH7277139.1"/>
    </source>
</evidence>
<dbReference type="InterPro" id="IPR033131">
    <property type="entry name" value="Pectinesterase_Asp_AS"/>
</dbReference>
<dbReference type="OMA" id="TEMTHAG"/>
<keyword evidence="7 12" id="KW-0732">Signal</keyword>
<evidence type="ECO:0000256" key="3">
    <source>
        <dbReference type="ARBA" id="ARBA00005184"/>
    </source>
</evidence>
<sequence>MDIKGILSLKVFITLLQLLILASNKLLTEGRVDTNNATEFIKLTNVPRNLNRTVKYGGNDANAHGPYSDDFRDLKYDRSRRVTRSLRKSYNNGTEMTHAGKSSRRATNRKKLKGMMNIPNDMFAAREDGRVPSFPEWGHTDERLTENSMVDGVEMKVRKGEEGGGKWWQRISSMERWSRIRRMAEDVGLDVRKEERSGTKGVLGRIYGSLFAMTHARLHPGHHRPVRVLVVDQNGLGNSRTIQGAIDMVRVDNKYRIQIMIRPGVYREKVYVPYRKPFITFQGSGSENTIITWNSRAGDKNEEGEMLGTFASASVAIDSDYFVARDITFQNTSPPPLPGAVGMQAVALRISGDKAAFLDCRMLGSQDTLFDHVGRHFFLRCYIEGAIDFIFGDGRSLYLNCELHANAATYGAIAASQRTSGNDNTGFSFVQCKITGTGLLYLGRAWGQYARIIFAFCYFDNIIIPDGWYDWGDTSRRETVFFGEYRCWGPGAQPRWRASWSKQLAFQDVRPFLSLGYINGHKWFNILT</sequence>
<dbReference type="GO" id="GO:0030599">
    <property type="term" value="F:pectinesterase activity"/>
    <property type="evidence" value="ECO:0007669"/>
    <property type="project" value="UniProtKB-UniRule"/>
</dbReference>
<evidence type="ECO:0000256" key="11">
    <source>
        <dbReference type="PROSITE-ProRule" id="PRU10040"/>
    </source>
</evidence>
<gene>
    <name evidence="15" type="ORF">KP509_39G035900</name>
</gene>
<dbReference type="Gene3D" id="2.160.20.10">
    <property type="entry name" value="Single-stranded right-handed beta-helix, Pectin lyase-like"/>
    <property type="match status" value="1"/>
</dbReference>
<organism evidence="15 16">
    <name type="scientific">Ceratopteris richardii</name>
    <name type="common">Triangle waterfern</name>
    <dbReference type="NCBI Taxonomy" id="49495"/>
    <lineage>
        <taxon>Eukaryota</taxon>
        <taxon>Viridiplantae</taxon>
        <taxon>Streptophyta</taxon>
        <taxon>Embryophyta</taxon>
        <taxon>Tracheophyta</taxon>
        <taxon>Polypodiopsida</taxon>
        <taxon>Polypodiidae</taxon>
        <taxon>Polypodiales</taxon>
        <taxon>Pteridineae</taxon>
        <taxon>Pteridaceae</taxon>
        <taxon>Parkerioideae</taxon>
        <taxon>Ceratopteris</taxon>
    </lineage>
</organism>
<keyword evidence="16" id="KW-1185">Reference proteome</keyword>
<dbReference type="GO" id="GO:0045490">
    <property type="term" value="P:pectin catabolic process"/>
    <property type="evidence" value="ECO:0007669"/>
    <property type="project" value="UniProtKB-UniRule"/>
</dbReference>